<dbReference type="SUPFAM" id="SSF52540">
    <property type="entry name" value="P-loop containing nucleoside triphosphate hydrolases"/>
    <property type="match status" value="1"/>
</dbReference>
<dbReference type="AlphaFoldDB" id="A0AAW1KSJ9"/>
<accession>A0AAW1KSJ9</accession>
<evidence type="ECO:0000313" key="4">
    <source>
        <dbReference type="Proteomes" id="UP001443914"/>
    </source>
</evidence>
<dbReference type="Gene3D" id="3.40.50.300">
    <property type="entry name" value="P-loop containing nucleotide triphosphate hydrolases"/>
    <property type="match status" value="1"/>
</dbReference>
<evidence type="ECO:0000259" key="2">
    <source>
        <dbReference type="PROSITE" id="PS50127"/>
    </source>
</evidence>
<dbReference type="InterPro" id="IPR000608">
    <property type="entry name" value="UBC"/>
</dbReference>
<sequence>MFHWQATIMGPTDSPYAGGVFLVSIHFPPDYPFKPPKVNVQQPDVLFLNCTSLTKSSEIFTKILHHIQPKKKIVGSSTALKQIQNLYAHEGQLTDKNMMILIIDELDYLITRDREVLHELFILTMLPFSRFILIGIANAIDLADRFLPRLKSLNCMLLYFITMFSFPFHFQPCSLLNIMHAKSDVREYRTSLDIPTR</sequence>
<dbReference type="EMBL" id="JBDFQZ010000005">
    <property type="protein sequence ID" value="KAK9725371.1"/>
    <property type="molecule type" value="Genomic_DNA"/>
</dbReference>
<evidence type="ECO:0000313" key="3">
    <source>
        <dbReference type="EMBL" id="KAK9725371.1"/>
    </source>
</evidence>
<dbReference type="PANTHER" id="PTHR10763:SF26">
    <property type="entry name" value="CELL DIVISION CONTROL PROTEIN 6 HOMOLOG"/>
    <property type="match status" value="1"/>
</dbReference>
<dbReference type="Pfam" id="PF00179">
    <property type="entry name" value="UQ_con"/>
    <property type="match status" value="1"/>
</dbReference>
<dbReference type="Proteomes" id="UP001443914">
    <property type="component" value="Unassembled WGS sequence"/>
</dbReference>
<organism evidence="3 4">
    <name type="scientific">Saponaria officinalis</name>
    <name type="common">Common soapwort</name>
    <name type="synonym">Lychnis saponaria</name>
    <dbReference type="NCBI Taxonomy" id="3572"/>
    <lineage>
        <taxon>Eukaryota</taxon>
        <taxon>Viridiplantae</taxon>
        <taxon>Streptophyta</taxon>
        <taxon>Embryophyta</taxon>
        <taxon>Tracheophyta</taxon>
        <taxon>Spermatophyta</taxon>
        <taxon>Magnoliopsida</taxon>
        <taxon>eudicotyledons</taxon>
        <taxon>Gunneridae</taxon>
        <taxon>Pentapetalae</taxon>
        <taxon>Caryophyllales</taxon>
        <taxon>Caryophyllaceae</taxon>
        <taxon>Caryophylleae</taxon>
        <taxon>Saponaria</taxon>
    </lineage>
</organism>
<dbReference type="PROSITE" id="PS50127">
    <property type="entry name" value="UBC_2"/>
    <property type="match status" value="1"/>
</dbReference>
<reference evidence="3" key="1">
    <citation type="submission" date="2024-03" db="EMBL/GenBank/DDBJ databases">
        <title>WGS assembly of Saponaria officinalis var. Norfolk2.</title>
        <authorList>
            <person name="Jenkins J."/>
            <person name="Shu S."/>
            <person name="Grimwood J."/>
            <person name="Barry K."/>
            <person name="Goodstein D."/>
            <person name="Schmutz J."/>
            <person name="Leebens-Mack J."/>
            <person name="Osbourn A."/>
        </authorList>
    </citation>
    <scope>NUCLEOTIDE SEQUENCE [LARGE SCALE GENOMIC DNA]</scope>
    <source>
        <strain evidence="3">JIC</strain>
    </source>
</reference>
<gene>
    <name evidence="3" type="ORF">RND81_05G139400</name>
</gene>
<evidence type="ECO:0000256" key="1">
    <source>
        <dbReference type="SAM" id="Phobius"/>
    </source>
</evidence>
<keyword evidence="1" id="KW-1133">Transmembrane helix</keyword>
<dbReference type="PANTHER" id="PTHR10763">
    <property type="entry name" value="CELL DIVISION CONTROL PROTEIN 6-RELATED"/>
    <property type="match status" value="1"/>
</dbReference>
<keyword evidence="1" id="KW-0812">Transmembrane</keyword>
<keyword evidence="4" id="KW-1185">Reference proteome</keyword>
<comment type="caution">
    <text evidence="3">The sequence shown here is derived from an EMBL/GenBank/DDBJ whole genome shotgun (WGS) entry which is preliminary data.</text>
</comment>
<proteinExistence type="predicted"/>
<dbReference type="SUPFAM" id="SSF54495">
    <property type="entry name" value="UBC-like"/>
    <property type="match status" value="1"/>
</dbReference>
<feature type="transmembrane region" description="Helical" evidence="1">
    <location>
        <begin position="120"/>
        <end position="140"/>
    </location>
</feature>
<dbReference type="GO" id="GO:0005634">
    <property type="term" value="C:nucleus"/>
    <property type="evidence" value="ECO:0007669"/>
    <property type="project" value="TreeGrafter"/>
</dbReference>
<dbReference type="GO" id="GO:0003688">
    <property type="term" value="F:DNA replication origin binding"/>
    <property type="evidence" value="ECO:0007669"/>
    <property type="project" value="TreeGrafter"/>
</dbReference>
<keyword evidence="1" id="KW-0472">Membrane</keyword>
<name>A0AAW1KSJ9_SAPOF</name>
<dbReference type="InterPro" id="IPR027417">
    <property type="entry name" value="P-loop_NTPase"/>
</dbReference>
<feature type="transmembrane region" description="Helical" evidence="1">
    <location>
        <begin position="152"/>
        <end position="170"/>
    </location>
</feature>
<dbReference type="InterPro" id="IPR050311">
    <property type="entry name" value="ORC1/CDC6"/>
</dbReference>
<dbReference type="InterPro" id="IPR016135">
    <property type="entry name" value="UBQ-conjugating_enzyme/RWD"/>
</dbReference>
<feature type="domain" description="UBC core" evidence="2">
    <location>
        <begin position="1"/>
        <end position="130"/>
    </location>
</feature>
<dbReference type="GO" id="GO:0033314">
    <property type="term" value="P:mitotic DNA replication checkpoint signaling"/>
    <property type="evidence" value="ECO:0007669"/>
    <property type="project" value="TreeGrafter"/>
</dbReference>
<protein>
    <recommendedName>
        <fullName evidence="2">UBC core domain-containing protein</fullName>
    </recommendedName>
</protein>
<dbReference type="GO" id="GO:0006270">
    <property type="term" value="P:DNA replication initiation"/>
    <property type="evidence" value="ECO:0007669"/>
    <property type="project" value="TreeGrafter"/>
</dbReference>